<protein>
    <submittedName>
        <fullName evidence="1">Uncharacterized protein</fullName>
    </submittedName>
</protein>
<sequence>MKRFLLALAVLAAFGCGSKKKGNDEQDFINSLDSLSDAKLAVSDEMIGEIIGQIPSPLEVSFLLKDAGAKYDKDILNSPSNVSGYNSSYKKALNLGIFGTDLGYTNIYQQNQEALGYLNSIKKLADDLGIGQYFDFGTIKRLATNSNSTDSLLTMTTENFNKINEYLQGQKRSNQSVLFLTGGWLEALHVLLKVEEKIGGEELREKVGEQKIIYDNIRKLLDFYKDYDPNIVKLQKEMDALGKAFDMVDIKLHSGEASTKEVNGELVIVDNSRTEVKVTDQDIQNIRIAVEKVRNLIIN</sequence>
<proteinExistence type="predicted"/>
<evidence type="ECO:0000313" key="1">
    <source>
        <dbReference type="EMBL" id="BDD10286.1"/>
    </source>
</evidence>
<dbReference type="KEGG" id="fax:FUAX_27180"/>
<name>A0AAU9DB42_9BACT</name>
<evidence type="ECO:0000313" key="2">
    <source>
        <dbReference type="Proteomes" id="UP001348817"/>
    </source>
</evidence>
<dbReference type="EMBL" id="AP025314">
    <property type="protein sequence ID" value="BDD10286.1"/>
    <property type="molecule type" value="Genomic_DNA"/>
</dbReference>
<keyword evidence="2" id="KW-1185">Reference proteome</keyword>
<dbReference type="AlphaFoldDB" id="A0AAU9DB42"/>
<organism evidence="1 2">
    <name type="scientific">Fulvitalea axinellae</name>
    <dbReference type="NCBI Taxonomy" id="1182444"/>
    <lineage>
        <taxon>Bacteria</taxon>
        <taxon>Pseudomonadati</taxon>
        <taxon>Bacteroidota</taxon>
        <taxon>Cytophagia</taxon>
        <taxon>Cytophagales</taxon>
        <taxon>Persicobacteraceae</taxon>
        <taxon>Fulvitalea</taxon>
    </lineage>
</organism>
<accession>A0AAU9DB42</accession>
<dbReference type="Proteomes" id="UP001348817">
    <property type="component" value="Chromosome"/>
</dbReference>
<dbReference type="RefSeq" id="WP_338391854.1">
    <property type="nucleotide sequence ID" value="NZ_AP025314.1"/>
</dbReference>
<reference evidence="1 2" key="1">
    <citation type="submission" date="2021-12" db="EMBL/GenBank/DDBJ databases">
        <title>Genome sequencing of bacteria with rrn-lacking chromosome and rrn-plasmid.</title>
        <authorList>
            <person name="Anda M."/>
            <person name="Iwasaki W."/>
        </authorList>
    </citation>
    <scope>NUCLEOTIDE SEQUENCE [LARGE SCALE GENOMIC DNA]</scope>
    <source>
        <strain evidence="1 2">DSM 100852</strain>
    </source>
</reference>
<gene>
    <name evidence="1" type="ORF">FUAX_27180</name>
</gene>